<comment type="caution">
    <text evidence="1">The sequence shown here is derived from an EMBL/GenBank/DDBJ whole genome shotgun (WGS) entry which is preliminary data.</text>
</comment>
<dbReference type="PATRIC" id="fig|74031.6.peg.3688"/>
<protein>
    <submittedName>
        <fullName evidence="1">Uncharacterized protein</fullName>
    </submittedName>
</protein>
<proteinExistence type="predicted"/>
<keyword evidence="2" id="KW-1185">Reference proteome</keyword>
<gene>
    <name evidence="1" type="ORF">ROTO_35890</name>
</gene>
<dbReference type="OrthoDB" id="9808254at2"/>
<dbReference type="InterPro" id="IPR010634">
    <property type="entry name" value="DUF1223"/>
</dbReference>
<dbReference type="STRING" id="74031.SAMN04488077_108102"/>
<evidence type="ECO:0000313" key="2">
    <source>
        <dbReference type="Proteomes" id="UP000037046"/>
    </source>
</evidence>
<evidence type="ECO:0000313" key="1">
    <source>
        <dbReference type="EMBL" id="KNX39875.1"/>
    </source>
</evidence>
<reference evidence="2" key="1">
    <citation type="submission" date="2015-07" db="EMBL/GenBank/DDBJ databases">
        <title>Draft Genome Sequence of Roseovarius tolerans EL-164, a producer of N-Acylated Alanine Methyl Esters (NAMEs).</title>
        <authorList>
            <person name="Voget S."/>
            <person name="Bruns H."/>
            <person name="Wagner-Doebler I."/>
            <person name="Schulz S."/>
            <person name="Daniel R."/>
        </authorList>
    </citation>
    <scope>NUCLEOTIDE SEQUENCE [LARGE SCALE GENOMIC DNA]</scope>
    <source>
        <strain evidence="2">EL-164</strain>
    </source>
</reference>
<organism evidence="1 2">
    <name type="scientific">Roseovarius tolerans</name>
    <dbReference type="NCBI Taxonomy" id="74031"/>
    <lineage>
        <taxon>Bacteria</taxon>
        <taxon>Pseudomonadati</taxon>
        <taxon>Pseudomonadota</taxon>
        <taxon>Alphaproteobacteria</taxon>
        <taxon>Rhodobacterales</taxon>
        <taxon>Roseobacteraceae</taxon>
        <taxon>Roseovarius</taxon>
    </lineage>
</organism>
<accession>A0A0L6CQD1</accession>
<dbReference type="PANTHER" id="PTHR36057:SF1">
    <property type="entry name" value="LIPOPROTEIN LIPID ATTACHMENT SITE-LIKE PROTEIN, PUTATIVE (DUF1223)-RELATED"/>
    <property type="match status" value="1"/>
</dbReference>
<dbReference type="Proteomes" id="UP000037046">
    <property type="component" value="Unassembled WGS sequence"/>
</dbReference>
<dbReference type="SUPFAM" id="SSF52833">
    <property type="entry name" value="Thioredoxin-like"/>
    <property type="match status" value="1"/>
</dbReference>
<dbReference type="RefSeq" id="WP_050664403.1">
    <property type="nucleotide sequence ID" value="NZ_CP118494.1"/>
</dbReference>
<dbReference type="AlphaFoldDB" id="A0A0L6CQD1"/>
<dbReference type="PANTHER" id="PTHR36057">
    <property type="match status" value="1"/>
</dbReference>
<name>A0A0L6CQD1_9RHOB</name>
<dbReference type="Pfam" id="PF06764">
    <property type="entry name" value="DUF1223"/>
    <property type="match status" value="1"/>
</dbReference>
<dbReference type="EMBL" id="LGVV01000091">
    <property type="protein sequence ID" value="KNX39875.1"/>
    <property type="molecule type" value="Genomic_DNA"/>
</dbReference>
<sequence>MRHILMTALAGLLVLGALPGTAGERPVVVELFTSQGCSSCPPADAFLEDLVARDDVLALSLHVDYWDYIGWKDTFASPDHTARQRGYAKADGRKMVYTPQMIINGADHAVGTRLKDVGDLIDKHLARSGGDLSVDVREEGGMVHLTARTPSPRTMPLAVYLVRYLPEETVEIERGENAGKTITYVNIVTEMQTLARWDTVEPLELSFERPNDAAASAILLQYEGHGTIEAVARLP</sequence>
<dbReference type="InterPro" id="IPR036249">
    <property type="entry name" value="Thioredoxin-like_sf"/>
</dbReference>